<sequence length="39" mass="4333">MSGGFKYGGWTAPYFDEVSGKVMEKQMKPCGLSFGQRNI</sequence>
<name>M6BWF8_LEPBO</name>
<accession>M6BWF8</accession>
<proteinExistence type="predicted"/>
<evidence type="ECO:0000313" key="2">
    <source>
        <dbReference type="Proteomes" id="UP000011873"/>
    </source>
</evidence>
<dbReference type="PATRIC" id="fig|1218567.3.peg.690"/>
<evidence type="ECO:0000313" key="1">
    <source>
        <dbReference type="EMBL" id="EMJ84062.1"/>
    </source>
</evidence>
<dbReference type="EMBL" id="ANMU01000028">
    <property type="protein sequence ID" value="EMJ84062.1"/>
    <property type="molecule type" value="Genomic_DNA"/>
</dbReference>
<dbReference type="Proteomes" id="UP000011873">
    <property type="component" value="Unassembled WGS sequence"/>
</dbReference>
<comment type="caution">
    <text evidence="1">The sequence shown here is derived from an EMBL/GenBank/DDBJ whole genome shotgun (WGS) entry which is preliminary data.</text>
</comment>
<gene>
    <name evidence="1" type="ORF">LEP1GSC016_0128</name>
</gene>
<reference evidence="1 2" key="1">
    <citation type="submission" date="2013-01" db="EMBL/GenBank/DDBJ databases">
        <authorList>
            <person name="Harkins D.M."/>
            <person name="Durkin A.S."/>
            <person name="Brinkac L.M."/>
            <person name="Haft D.H."/>
            <person name="Selengut J.D."/>
            <person name="Sanka R."/>
            <person name="DePew J."/>
            <person name="Purushe J."/>
            <person name="Galloway R.L."/>
            <person name="Vinetz J.M."/>
            <person name="Sutton G.G."/>
            <person name="Nierman W.C."/>
            <person name="Fouts D.E."/>
        </authorList>
    </citation>
    <scope>NUCLEOTIDE SEQUENCE [LARGE SCALE GENOMIC DNA]</scope>
    <source>
        <strain evidence="1 2">Sponselee CDC</strain>
    </source>
</reference>
<dbReference type="AlphaFoldDB" id="M6BWF8"/>
<organism evidence="1 2">
    <name type="scientific">Leptospira borgpetersenii serovar Hardjo-bovis str. Sponselee</name>
    <dbReference type="NCBI Taxonomy" id="1303729"/>
    <lineage>
        <taxon>Bacteria</taxon>
        <taxon>Pseudomonadati</taxon>
        <taxon>Spirochaetota</taxon>
        <taxon>Spirochaetia</taxon>
        <taxon>Leptospirales</taxon>
        <taxon>Leptospiraceae</taxon>
        <taxon>Leptospira</taxon>
    </lineage>
</organism>
<protein>
    <submittedName>
        <fullName evidence="1">Uncharacterized protein</fullName>
    </submittedName>
</protein>